<dbReference type="GO" id="GO:0001139">
    <property type="term" value="F:RNA polymerase II complex recruiting activity"/>
    <property type="evidence" value="ECO:0007669"/>
    <property type="project" value="TreeGrafter"/>
</dbReference>
<evidence type="ECO:0000259" key="11">
    <source>
        <dbReference type="PROSITE" id="PS51321"/>
    </source>
</evidence>
<organism evidence="12 13">
    <name type="scientific">Rhizoctonia solani</name>
    <dbReference type="NCBI Taxonomy" id="456999"/>
    <lineage>
        <taxon>Eukaryota</taxon>
        <taxon>Fungi</taxon>
        <taxon>Dikarya</taxon>
        <taxon>Basidiomycota</taxon>
        <taxon>Agaricomycotina</taxon>
        <taxon>Agaricomycetes</taxon>
        <taxon>Cantharellales</taxon>
        <taxon>Ceratobasidiaceae</taxon>
        <taxon>Rhizoctonia</taxon>
    </lineage>
</organism>
<dbReference type="RefSeq" id="XP_043183221.1">
    <property type="nucleotide sequence ID" value="XM_043327836.1"/>
</dbReference>
<dbReference type="PROSITE" id="PS51319">
    <property type="entry name" value="TFIIS_N"/>
    <property type="match status" value="1"/>
</dbReference>
<accession>A0A8H8NZY1</accession>
<dbReference type="CDD" id="cd13749">
    <property type="entry name" value="Zn-ribbon_TFIIS"/>
    <property type="match status" value="1"/>
</dbReference>
<dbReference type="GO" id="GO:0000977">
    <property type="term" value="F:RNA polymerase II transcription regulatory region sequence-specific DNA binding"/>
    <property type="evidence" value="ECO:0007669"/>
    <property type="project" value="TreeGrafter"/>
</dbReference>
<dbReference type="PROSITE" id="PS51321">
    <property type="entry name" value="TFIIS_CENTRAL"/>
    <property type="match status" value="1"/>
</dbReference>
<comment type="subcellular location">
    <subcellularLocation>
        <location evidence="1 7">Nucleus</location>
    </subcellularLocation>
</comment>
<gene>
    <name evidence="12" type="ORF">RhiXN_08020</name>
</gene>
<dbReference type="SMART" id="SM00509">
    <property type="entry name" value="TFS2N"/>
    <property type="match status" value="1"/>
</dbReference>
<evidence type="ECO:0000313" key="12">
    <source>
        <dbReference type="EMBL" id="QRW22984.1"/>
    </source>
</evidence>
<evidence type="ECO:0000256" key="3">
    <source>
        <dbReference type="ARBA" id="ARBA00022771"/>
    </source>
</evidence>
<dbReference type="GO" id="GO:0031440">
    <property type="term" value="P:regulation of mRNA 3'-end processing"/>
    <property type="evidence" value="ECO:0007669"/>
    <property type="project" value="TreeGrafter"/>
</dbReference>
<keyword evidence="3 6" id="KW-0863">Zinc-finger</keyword>
<name>A0A8H8NZY1_9AGAM</name>
<evidence type="ECO:0000256" key="2">
    <source>
        <dbReference type="ARBA" id="ARBA00022723"/>
    </source>
</evidence>
<dbReference type="Pfam" id="PF08711">
    <property type="entry name" value="Med26"/>
    <property type="match status" value="1"/>
</dbReference>
<dbReference type="SMART" id="SM00440">
    <property type="entry name" value="ZnF_C2C2"/>
    <property type="match status" value="1"/>
</dbReference>
<evidence type="ECO:0000259" key="10">
    <source>
        <dbReference type="PROSITE" id="PS51319"/>
    </source>
</evidence>
<dbReference type="GO" id="GO:0031564">
    <property type="term" value="P:transcription antitermination"/>
    <property type="evidence" value="ECO:0007669"/>
    <property type="project" value="TreeGrafter"/>
</dbReference>
<keyword evidence="12" id="KW-0251">Elongation factor</keyword>
<dbReference type="InterPro" id="IPR003618">
    <property type="entry name" value="TFIIS_cen_dom"/>
</dbReference>
<dbReference type="KEGG" id="rsx:RhiXN_08020"/>
<evidence type="ECO:0000256" key="7">
    <source>
        <dbReference type="PROSITE-ProRule" id="PRU00649"/>
    </source>
</evidence>
<dbReference type="GO" id="GO:0008270">
    <property type="term" value="F:zinc ion binding"/>
    <property type="evidence" value="ECO:0007669"/>
    <property type="project" value="UniProtKB-KW"/>
</dbReference>
<feature type="domain" description="TFIIS N-terminal" evidence="10">
    <location>
        <begin position="4"/>
        <end position="81"/>
    </location>
</feature>
<dbReference type="SUPFAM" id="SSF57783">
    <property type="entry name" value="Zinc beta-ribbon"/>
    <property type="match status" value="1"/>
</dbReference>
<dbReference type="Proteomes" id="UP000650533">
    <property type="component" value="Chromosome 9"/>
</dbReference>
<dbReference type="NCBIfam" id="TIGR01385">
    <property type="entry name" value="TFSII"/>
    <property type="match status" value="1"/>
</dbReference>
<feature type="compositionally biased region" description="Low complexity" evidence="8">
    <location>
        <begin position="86"/>
        <end position="101"/>
    </location>
</feature>
<dbReference type="InterPro" id="IPR003617">
    <property type="entry name" value="TFIIS/CRSP70_N_sub"/>
</dbReference>
<evidence type="ECO:0000259" key="9">
    <source>
        <dbReference type="PROSITE" id="PS51133"/>
    </source>
</evidence>
<dbReference type="Gene3D" id="1.20.930.10">
    <property type="entry name" value="Conserved domain common to transcription factors TFIIS, elongin A, CRSP70"/>
    <property type="match status" value="1"/>
</dbReference>
<dbReference type="SUPFAM" id="SSF46942">
    <property type="entry name" value="Elongation factor TFIIS domain 2"/>
    <property type="match status" value="1"/>
</dbReference>
<dbReference type="PANTHER" id="PTHR11477:SF0">
    <property type="entry name" value="IP08861P-RELATED"/>
    <property type="match status" value="1"/>
</dbReference>
<proteinExistence type="predicted"/>
<evidence type="ECO:0000256" key="8">
    <source>
        <dbReference type="SAM" id="MobiDB-lite"/>
    </source>
</evidence>
<dbReference type="InterPro" id="IPR006289">
    <property type="entry name" value="TFSII"/>
</dbReference>
<evidence type="ECO:0000256" key="1">
    <source>
        <dbReference type="ARBA" id="ARBA00004123"/>
    </source>
</evidence>
<dbReference type="InterPro" id="IPR036575">
    <property type="entry name" value="TFIIS_cen_dom_sf"/>
</dbReference>
<dbReference type="FunFam" id="1.10.472.30:FF:000003">
    <property type="entry name" value="Transcription elongation factor S-II"/>
    <property type="match status" value="1"/>
</dbReference>
<dbReference type="Pfam" id="PF11951">
    <property type="entry name" value="Fungal_trans_2"/>
    <property type="match status" value="1"/>
</dbReference>
<dbReference type="Pfam" id="PF01096">
    <property type="entry name" value="Zn_ribbon_TFIIS"/>
    <property type="match status" value="1"/>
</dbReference>
<feature type="compositionally biased region" description="Low complexity" evidence="8">
    <location>
        <begin position="131"/>
        <end position="146"/>
    </location>
</feature>
<dbReference type="PROSITE" id="PS51133">
    <property type="entry name" value="ZF_TFIIS_2"/>
    <property type="match status" value="1"/>
</dbReference>
<dbReference type="Gene3D" id="1.10.472.30">
    <property type="entry name" value="Transcription elongation factor S-II, central domain"/>
    <property type="match status" value="1"/>
</dbReference>
<sequence>MEAAEVKKLIKDLQTATTTGKPEDGVTILKQLKQSVVATEELLRETKAGLAIGKLRSHPRKEIADLAKELVKKWKEAVEAGKKVKASGGTPSTPSTATPSGKPTPPPAATSQPTKPQPSPIDPPSRKQSVSTTAASTPTSSKPTPTLNQPQSNVVRTVKTDAVKIESKGDKTRDKCMELLYDAMASDSGAPIEQILKRVYAIEYQVYKEFDGVTKEYSTKMRRLFNNLKDKKNPGLREAVVSGDISAEKFVKMTPEEMASEERKQQNSALNEANVHAALGAGEPEAETDAFQCGRCKNFKTRYRQAQTRSADEPMTTFVTCTVCGNKSVVSSGEVSGRISDFALASDSVSAVTTIRDTTVVTCSNHLEISSDKPYLNPSITLPDSFSSYSSRPFVPSVPSSHPFNATSKSFNSPNIIPLSDDRSLITTRQMPQAFLFRRAGNEDEDEDEDEGNEHDLEGIRALLCTNPTLDKNAEDNSLPFVLYSYSRWAIARVFEPLKIVHTMRERLVALFSSDNTRTRTILIANVMDAFARNLVIDGARKFIVDHLVSDGQQRGHTFMATLPMSCSLESDRHNAIRTLDYMMEVFSLQIFTQPLVVCLQSLDYAAPVFRYGCPELPGQPVNIANIMLESNISLQFFVNLDVLQSVTTGNPTYFKYEVPFSLELCERLYQQNNHGSQWHLGFPGPFALLFAWINSLSEIPGAAHNSSLVTWVETNLPQIKLSAAESGDPLLRLARTLVQECWRYAVLIYLYMVLCQASPNDPRVIQAQKGFMRLFRGMKPGRYPDAHLSPPVVIAGVATTEERDRETLRRRILGVQEFAKKGTVGNDFMLELEDIWARTRDEGRPAVWSDLRIASFRITGR</sequence>
<dbReference type="Gene3D" id="2.20.25.10">
    <property type="match status" value="1"/>
</dbReference>
<dbReference type="PANTHER" id="PTHR11477">
    <property type="entry name" value="TRANSCRIPTION FACTOR S-II ZINC FINGER DOMAIN-CONTAINING PROTEIN"/>
    <property type="match status" value="1"/>
</dbReference>
<keyword evidence="4" id="KW-0862">Zinc</keyword>
<dbReference type="EMBL" id="CP059666">
    <property type="protein sequence ID" value="QRW22984.1"/>
    <property type="molecule type" value="Genomic_DNA"/>
</dbReference>
<evidence type="ECO:0000256" key="4">
    <source>
        <dbReference type="ARBA" id="ARBA00022833"/>
    </source>
</evidence>
<keyword evidence="12" id="KW-0648">Protein biosynthesis</keyword>
<feature type="region of interest" description="Disordered" evidence="8">
    <location>
        <begin position="80"/>
        <end position="154"/>
    </location>
</feature>
<dbReference type="GO" id="GO:0003746">
    <property type="term" value="F:translation elongation factor activity"/>
    <property type="evidence" value="ECO:0007669"/>
    <property type="project" value="UniProtKB-KW"/>
</dbReference>
<evidence type="ECO:0000313" key="13">
    <source>
        <dbReference type="Proteomes" id="UP000650533"/>
    </source>
</evidence>
<dbReference type="GO" id="GO:0006368">
    <property type="term" value="P:transcription elongation by RNA polymerase II"/>
    <property type="evidence" value="ECO:0007669"/>
    <property type="project" value="InterPro"/>
</dbReference>
<dbReference type="SUPFAM" id="SSF47676">
    <property type="entry name" value="Conserved domain common to transcription factors TFIIS, elongin A, CRSP70"/>
    <property type="match status" value="1"/>
</dbReference>
<dbReference type="InterPro" id="IPR017923">
    <property type="entry name" value="TFIIS_N"/>
</dbReference>
<evidence type="ECO:0000256" key="6">
    <source>
        <dbReference type="PROSITE-ProRule" id="PRU00472"/>
    </source>
</evidence>
<keyword evidence="2" id="KW-0479">Metal-binding</keyword>
<dbReference type="SMART" id="SM00510">
    <property type="entry name" value="TFS2M"/>
    <property type="match status" value="1"/>
</dbReference>
<dbReference type="InterPro" id="IPR021858">
    <property type="entry name" value="Fun_TF"/>
</dbReference>
<dbReference type="CDD" id="cd00183">
    <property type="entry name" value="TFIIS_I"/>
    <property type="match status" value="1"/>
</dbReference>
<dbReference type="Pfam" id="PF07500">
    <property type="entry name" value="TFIIS_M"/>
    <property type="match status" value="1"/>
</dbReference>
<dbReference type="GO" id="GO:0006362">
    <property type="term" value="P:transcription elongation by RNA polymerase I"/>
    <property type="evidence" value="ECO:0007669"/>
    <property type="project" value="TreeGrafter"/>
</dbReference>
<keyword evidence="5 7" id="KW-0539">Nucleus</keyword>
<dbReference type="InterPro" id="IPR001222">
    <property type="entry name" value="Znf_TFIIS"/>
</dbReference>
<dbReference type="AlphaFoldDB" id="A0A8H8NZY1"/>
<protein>
    <submittedName>
        <fullName evidence="12">Transcription elongation factor S-II</fullName>
    </submittedName>
</protein>
<feature type="domain" description="TFIIS-type" evidence="9">
    <location>
        <begin position="289"/>
        <end position="329"/>
    </location>
</feature>
<reference evidence="12" key="1">
    <citation type="submission" date="2020-05" db="EMBL/GenBank/DDBJ databases">
        <title>Evolutionary and genomic comparisons of hybrid uninucleate and nonhybrid Rhizoctonia fungi.</title>
        <authorList>
            <person name="Li C."/>
            <person name="Chen X."/>
        </authorList>
    </citation>
    <scope>NUCLEOTIDE SEQUENCE</scope>
    <source>
        <strain evidence="12">AG-1 IA</strain>
    </source>
</reference>
<evidence type="ECO:0000256" key="5">
    <source>
        <dbReference type="ARBA" id="ARBA00023242"/>
    </source>
</evidence>
<dbReference type="InterPro" id="IPR035441">
    <property type="entry name" value="TFIIS/LEDGF_dom_sf"/>
</dbReference>
<dbReference type="GO" id="GO:0005634">
    <property type="term" value="C:nucleus"/>
    <property type="evidence" value="ECO:0007669"/>
    <property type="project" value="UniProtKB-SubCell"/>
</dbReference>
<feature type="domain" description="TFIIS central" evidence="11">
    <location>
        <begin position="172"/>
        <end position="286"/>
    </location>
</feature>
<dbReference type="GeneID" id="67030299"/>